<sequence>MHDLARDNPFNLPPAFVPASVLQEESTSKSVLLQQHVRAAHLYVEDLCFFIKEWRWLLDTHPNDFFTDDPMSRLPPSWQQHYKDVPLGTANLHFLNSDGCSSSGGVHEFFYKAQRLSMPRQPYIFTEDFAPKDPASLADPAPTLHAELRQGTKDKKAHEVERLARLVECLVLAGHYQGNVIDCGAGSGYLSQ</sequence>
<protein>
    <recommendedName>
        <fullName evidence="3">Methyltransferase domain-containing protein</fullName>
    </recommendedName>
</protein>
<dbReference type="Proteomes" id="UP001190700">
    <property type="component" value="Unassembled WGS sequence"/>
</dbReference>
<dbReference type="PANTHER" id="PTHR12496">
    <property type="entry name" value="CGI-41 METHYLTRANSFERASE"/>
    <property type="match status" value="1"/>
</dbReference>
<evidence type="ECO:0000313" key="2">
    <source>
        <dbReference type="Proteomes" id="UP001190700"/>
    </source>
</evidence>
<dbReference type="InterPro" id="IPR052220">
    <property type="entry name" value="METTL25"/>
</dbReference>
<dbReference type="AlphaFoldDB" id="A0AAE0GPP1"/>
<comment type="caution">
    <text evidence="1">The sequence shown here is derived from an EMBL/GenBank/DDBJ whole genome shotgun (WGS) entry which is preliminary data.</text>
</comment>
<accession>A0AAE0GPP1</accession>
<gene>
    <name evidence="1" type="ORF">CYMTET_10161</name>
</gene>
<reference evidence="1 2" key="1">
    <citation type="journal article" date="2015" name="Genome Biol. Evol.">
        <title>Comparative Genomics of a Bacterivorous Green Alga Reveals Evolutionary Causalities and Consequences of Phago-Mixotrophic Mode of Nutrition.</title>
        <authorList>
            <person name="Burns J.A."/>
            <person name="Paasch A."/>
            <person name="Narechania A."/>
            <person name="Kim E."/>
        </authorList>
    </citation>
    <scope>NUCLEOTIDE SEQUENCE [LARGE SCALE GENOMIC DNA]</scope>
    <source>
        <strain evidence="1 2">PLY_AMNH</strain>
    </source>
</reference>
<keyword evidence="2" id="KW-1185">Reference proteome</keyword>
<evidence type="ECO:0008006" key="3">
    <source>
        <dbReference type="Google" id="ProtNLM"/>
    </source>
</evidence>
<name>A0AAE0GPP1_9CHLO</name>
<dbReference type="EMBL" id="LGRX02003549">
    <property type="protein sequence ID" value="KAK3282089.1"/>
    <property type="molecule type" value="Genomic_DNA"/>
</dbReference>
<feature type="non-terminal residue" evidence="1">
    <location>
        <position position="192"/>
    </location>
</feature>
<evidence type="ECO:0000313" key="1">
    <source>
        <dbReference type="EMBL" id="KAK3282089.1"/>
    </source>
</evidence>
<organism evidence="1 2">
    <name type="scientific">Cymbomonas tetramitiformis</name>
    <dbReference type="NCBI Taxonomy" id="36881"/>
    <lineage>
        <taxon>Eukaryota</taxon>
        <taxon>Viridiplantae</taxon>
        <taxon>Chlorophyta</taxon>
        <taxon>Pyramimonadophyceae</taxon>
        <taxon>Pyramimonadales</taxon>
        <taxon>Pyramimonadaceae</taxon>
        <taxon>Cymbomonas</taxon>
    </lineage>
</organism>
<proteinExistence type="predicted"/>